<reference evidence="4" key="1">
    <citation type="submission" date="2017-02" db="UniProtKB">
        <authorList>
            <consortium name="WormBaseParasite"/>
        </authorList>
    </citation>
    <scope>IDENTIFICATION</scope>
</reference>
<evidence type="ECO:0000313" key="3">
    <source>
        <dbReference type="Proteomes" id="UP000038045"/>
    </source>
</evidence>
<dbReference type="AlphaFoldDB" id="A0A0N4ZAC5"/>
<name>A0A0N4ZAC5_PARTI</name>
<organism evidence="3 4">
    <name type="scientific">Parastrongyloides trichosuri</name>
    <name type="common">Possum-specific nematode worm</name>
    <dbReference type="NCBI Taxonomy" id="131310"/>
    <lineage>
        <taxon>Eukaryota</taxon>
        <taxon>Metazoa</taxon>
        <taxon>Ecdysozoa</taxon>
        <taxon>Nematoda</taxon>
        <taxon>Chromadorea</taxon>
        <taxon>Rhabditida</taxon>
        <taxon>Tylenchina</taxon>
        <taxon>Panagrolaimomorpha</taxon>
        <taxon>Strongyloidoidea</taxon>
        <taxon>Strongyloididae</taxon>
        <taxon>Parastrongyloides</taxon>
    </lineage>
</organism>
<dbReference type="WBParaSite" id="PTRK_0000435800.1">
    <property type="protein sequence ID" value="PTRK_0000435800.1"/>
    <property type="gene ID" value="PTRK_0000435800"/>
</dbReference>
<feature type="compositionally biased region" description="Polar residues" evidence="2">
    <location>
        <begin position="1"/>
        <end position="11"/>
    </location>
</feature>
<evidence type="ECO:0000256" key="1">
    <source>
        <dbReference type="SAM" id="Coils"/>
    </source>
</evidence>
<evidence type="ECO:0000256" key="2">
    <source>
        <dbReference type="SAM" id="MobiDB-lite"/>
    </source>
</evidence>
<protein>
    <submittedName>
        <fullName evidence="4">BZIP domain-containing protein</fullName>
    </submittedName>
</protein>
<sequence length="179" mass="21139">MAESDSNNSIQRGLAGKITKKQKKKINDKNYMEILKAINNKKMAKCNEELRNNVKELRSENKELMDKIKQLEDNLIMSQKKNEDLNVSNIFLTNTVNLLMNQNNMYVQTNTGMQNQVNELTKTIEDFTKKYDRLQKEYIESQRKSSQNKPPQRKGYIIFSRKREINQRSNTMSNFVIQH</sequence>
<proteinExistence type="predicted"/>
<evidence type="ECO:0000313" key="4">
    <source>
        <dbReference type="WBParaSite" id="PTRK_0000435800.1"/>
    </source>
</evidence>
<accession>A0A0N4ZAC5</accession>
<feature type="coiled-coil region" evidence="1">
    <location>
        <begin position="40"/>
        <end position="144"/>
    </location>
</feature>
<dbReference type="Proteomes" id="UP000038045">
    <property type="component" value="Unplaced"/>
</dbReference>
<keyword evidence="1" id="KW-0175">Coiled coil</keyword>
<feature type="region of interest" description="Disordered" evidence="2">
    <location>
        <begin position="1"/>
        <end position="23"/>
    </location>
</feature>
<keyword evidence="3" id="KW-1185">Reference proteome</keyword>